<accession>A0A382FVA8</accession>
<feature type="non-terminal residue" evidence="1">
    <location>
        <position position="1"/>
    </location>
</feature>
<dbReference type="EMBL" id="UINC01051772">
    <property type="protein sequence ID" value="SVB66324.1"/>
    <property type="molecule type" value="Genomic_DNA"/>
</dbReference>
<evidence type="ECO:0000313" key="1">
    <source>
        <dbReference type="EMBL" id="SVB66324.1"/>
    </source>
</evidence>
<reference evidence="1" key="1">
    <citation type="submission" date="2018-05" db="EMBL/GenBank/DDBJ databases">
        <authorList>
            <person name="Lanie J.A."/>
            <person name="Ng W.-L."/>
            <person name="Kazmierczak K.M."/>
            <person name="Andrzejewski T.M."/>
            <person name="Davidsen T.M."/>
            <person name="Wayne K.J."/>
            <person name="Tettelin H."/>
            <person name="Glass J.I."/>
            <person name="Rusch D."/>
            <person name="Podicherti R."/>
            <person name="Tsui H.-C.T."/>
            <person name="Winkler M.E."/>
        </authorList>
    </citation>
    <scope>NUCLEOTIDE SEQUENCE</scope>
</reference>
<protein>
    <submittedName>
        <fullName evidence="1">Uncharacterized protein</fullName>
    </submittedName>
</protein>
<feature type="non-terminal residue" evidence="1">
    <location>
        <position position="27"/>
    </location>
</feature>
<name>A0A382FVA8_9ZZZZ</name>
<dbReference type="AlphaFoldDB" id="A0A382FVA8"/>
<sequence length="27" mass="3273">RNYLASLLMRPSHQLKKTVLLKKKRSY</sequence>
<gene>
    <name evidence="1" type="ORF">METZ01_LOCUS219178</name>
</gene>
<proteinExistence type="predicted"/>
<organism evidence="1">
    <name type="scientific">marine metagenome</name>
    <dbReference type="NCBI Taxonomy" id="408172"/>
    <lineage>
        <taxon>unclassified sequences</taxon>
        <taxon>metagenomes</taxon>
        <taxon>ecological metagenomes</taxon>
    </lineage>
</organism>